<evidence type="ECO:0000256" key="1">
    <source>
        <dbReference type="SAM" id="Coils"/>
    </source>
</evidence>
<protein>
    <recommendedName>
        <fullName evidence="3">Phage tail tape measure protein domain-containing protein</fullName>
    </recommendedName>
</protein>
<dbReference type="Proteomes" id="UP001565471">
    <property type="component" value="Unassembled WGS sequence"/>
</dbReference>
<feature type="domain" description="Phage tail tape measure protein" evidence="3">
    <location>
        <begin position="259"/>
        <end position="460"/>
    </location>
</feature>
<evidence type="ECO:0000313" key="5">
    <source>
        <dbReference type="Proteomes" id="UP001565471"/>
    </source>
</evidence>
<dbReference type="Pfam" id="PF10145">
    <property type="entry name" value="PhageMin_Tail"/>
    <property type="match status" value="1"/>
</dbReference>
<feature type="region of interest" description="Disordered" evidence="2">
    <location>
        <begin position="1068"/>
        <end position="1093"/>
    </location>
</feature>
<evidence type="ECO:0000256" key="2">
    <source>
        <dbReference type="SAM" id="MobiDB-lite"/>
    </source>
</evidence>
<evidence type="ECO:0000313" key="4">
    <source>
        <dbReference type="EMBL" id="MEY9316846.1"/>
    </source>
</evidence>
<feature type="coiled-coil region" evidence="1">
    <location>
        <begin position="723"/>
        <end position="750"/>
    </location>
</feature>
<dbReference type="RefSeq" id="WP_253623478.1">
    <property type="nucleotide sequence ID" value="NZ_CP126004.1"/>
</dbReference>
<sequence length="1143" mass="122013">MSTEQEILDLKLRLSAEERDMQPIKRYMRDLERMNEQAKKLANVKLTTNFIDERTRRQVMGANAAVDTLSRSMMDTARAAKAAGKLTHTAYTQLTNDIQANVDKLSRATSKKDINDLNVRLRRQIKYADAMAAVHNSAAERREQIETRIRDRIARADDAAERERERNAIRTDKSILRERQRTRRELIQSLKGGYDGMVGFGNRAAMYSAAAAAGTGYAAKSALSTRMRMDTAETNMQIFGGLTKDQVEKMRSTWGDASAIKFGLSPDKMMDAFTEVAKAGIPDRIAKEVTESIMKASVGLEMDSVQTTKLAGGAATLLGDMKNLDPAKLTSIMTAIAIAARDSRADANEIVAANRRGSSVMSLGMTMEDLSAFTAGGISAGLQSSKTGTFMDYMVSELVNAKFKKGARGTALGAAATKLGMGGKAGLSAAAVANPTETLMTILDKMGEMSEQDRSKVAYQIGQREWSGELMQFVQVREKIRELLGAIKDPKNKNYLDEASEKKLKSLKGRWNSLIASWTLLWETMGAGLEQSFNEIVPWLTNWIAKLDKSKIRKAVEKAMEGIVKGLGFDSWTDLLEKTLGDPEKLKVNAELFFKVAKGFTEGLTNVFTAVGKVFTFLGKMFGVDTADPEAMARFVAEFLGFTIALRFIAPVLGTLWTLAEIIVKIGKALGAAKLAKGAVGAIAGKIGDAGSGALAGAGKLLGGLGILQLLEDTFGQGQSNSTEATKALIDELKKAREQKEKDKAAKLEKQSSIGEEVKQLGKNIEKVAFRGGLTDFSSVNRGGGIMNASYTTSSGGGGGGLSGNVLSGAGTPNALLNSTPGQALPNFGVGSGGIIKRDGIPSFSGGGGSSTSGSVPSVGSSVPSIGGAPAGGPADMSVGQGLSGNAFLQARRAKFAEEIKNDPNLRLHLAAMQQTEGVSKGGTIESLMNRADMQGKTLRQMLGFSADGVRSTDKYGRQNSFYGPIRRGEIYGAIRRMQANPAEFAKYDAFTQRALAGGHVIGGYTDQGLATDPNGSARTGIKGFKISPKDGNEFTDWVGPGSSWGRGRAGAMNYRRFIEQGIAGSGDAPIGSVPTPSSITSKVPEVPAGQTLGPGMMRGGFGPSTININGNSHDPEALANLVQRRIDESMQWRMHDTESEYT</sequence>
<gene>
    <name evidence="4" type="ORF">ABIF29_003645</name>
</gene>
<evidence type="ECO:0000259" key="3">
    <source>
        <dbReference type="Pfam" id="PF10145"/>
    </source>
</evidence>
<keyword evidence="5" id="KW-1185">Reference proteome</keyword>
<comment type="caution">
    <text evidence="4">The sequence shown here is derived from an EMBL/GenBank/DDBJ whole genome shotgun (WGS) entry which is preliminary data.</text>
</comment>
<reference evidence="4 5" key="1">
    <citation type="submission" date="2024-07" db="EMBL/GenBank/DDBJ databases">
        <title>Genomic Encyclopedia of Type Strains, Phase V (KMG-V): Genome sequencing to study the core and pangenomes of soil and plant-associated prokaryotes.</title>
        <authorList>
            <person name="Whitman W."/>
        </authorList>
    </citation>
    <scope>NUCLEOTIDE SEQUENCE [LARGE SCALE GENOMIC DNA]</scope>
    <source>
        <strain evidence="4 5">USDA 415</strain>
    </source>
</reference>
<name>A0ABV4F0F0_BRAEL</name>
<proteinExistence type="predicted"/>
<dbReference type="InterPro" id="IPR010090">
    <property type="entry name" value="Phage_tape_meas"/>
</dbReference>
<organism evidence="4 5">
    <name type="scientific">Bradyrhizobium elkanii</name>
    <dbReference type="NCBI Taxonomy" id="29448"/>
    <lineage>
        <taxon>Bacteria</taxon>
        <taxon>Pseudomonadati</taxon>
        <taxon>Pseudomonadota</taxon>
        <taxon>Alphaproteobacteria</taxon>
        <taxon>Hyphomicrobiales</taxon>
        <taxon>Nitrobacteraceae</taxon>
        <taxon>Bradyrhizobium</taxon>
    </lineage>
</organism>
<dbReference type="EMBL" id="JBGBZA010000002">
    <property type="protein sequence ID" value="MEY9316846.1"/>
    <property type="molecule type" value="Genomic_DNA"/>
</dbReference>
<keyword evidence="1" id="KW-0175">Coiled coil</keyword>
<accession>A0ABV4F0F0</accession>
<feature type="region of interest" description="Disordered" evidence="2">
    <location>
        <begin position="841"/>
        <end position="878"/>
    </location>
</feature>
<feature type="compositionally biased region" description="Low complexity" evidence="2">
    <location>
        <begin position="852"/>
        <end position="875"/>
    </location>
</feature>